<proteinExistence type="predicted"/>
<evidence type="ECO:0008006" key="4">
    <source>
        <dbReference type="Google" id="ProtNLM"/>
    </source>
</evidence>
<dbReference type="OrthoDB" id="792662at2"/>
<dbReference type="EMBL" id="VLPK01000002">
    <property type="protein sequence ID" value="TSJ40417.1"/>
    <property type="molecule type" value="Genomic_DNA"/>
</dbReference>
<dbReference type="Proteomes" id="UP000318733">
    <property type="component" value="Unassembled WGS sequence"/>
</dbReference>
<gene>
    <name evidence="2" type="ORF">FO440_11705</name>
</gene>
<sequence>MKKLSFTIFVALLAFFIIQGCEKAQLTDLGVGTKIIASKTQIAQLDLDTLLFTGAGVTDSVKWSVTPEGKSVIQSKGNTAVIYFIDLGNYTVSAQKASGGEVKTKSINVVPHQAPPFVSDPGTTNTTVSTSNNSDTTEYIPITGDINVSPDFYRIPTGDSVQVNFSLQTVNKYCSRGIIEYTSILDAAKNYSLDIGKIRAPKNCAGSLSPDMQVWAGYIFKRKLLGLGTHQISITYNGTTYTGTIIVNTTNIIINWNYTSGVIMLTHVING</sequence>
<evidence type="ECO:0000313" key="2">
    <source>
        <dbReference type="EMBL" id="TSJ40417.1"/>
    </source>
</evidence>
<accession>A0A556MKI6</accession>
<feature type="compositionally biased region" description="Low complexity" evidence="1">
    <location>
        <begin position="123"/>
        <end position="134"/>
    </location>
</feature>
<evidence type="ECO:0000256" key="1">
    <source>
        <dbReference type="SAM" id="MobiDB-lite"/>
    </source>
</evidence>
<keyword evidence="3" id="KW-1185">Reference proteome</keyword>
<dbReference type="AlphaFoldDB" id="A0A556MKI6"/>
<reference evidence="2 3" key="1">
    <citation type="submission" date="2019-07" db="EMBL/GenBank/DDBJ databases">
        <authorList>
            <person name="Huq M.A."/>
        </authorList>
    </citation>
    <scope>NUCLEOTIDE SEQUENCE [LARGE SCALE GENOMIC DNA]</scope>
    <source>
        <strain evidence="2 3">MAH-19</strain>
    </source>
</reference>
<feature type="region of interest" description="Disordered" evidence="1">
    <location>
        <begin position="113"/>
        <end position="134"/>
    </location>
</feature>
<protein>
    <recommendedName>
        <fullName evidence="4">PKD domain-containing protein</fullName>
    </recommendedName>
</protein>
<evidence type="ECO:0000313" key="3">
    <source>
        <dbReference type="Proteomes" id="UP000318733"/>
    </source>
</evidence>
<name>A0A556MKI6_9SPHI</name>
<dbReference type="RefSeq" id="WP_144248455.1">
    <property type="nucleotide sequence ID" value="NZ_VLPK01000002.1"/>
</dbReference>
<dbReference type="PROSITE" id="PS51257">
    <property type="entry name" value="PROKAR_LIPOPROTEIN"/>
    <property type="match status" value="1"/>
</dbReference>
<comment type="caution">
    <text evidence="2">The sequence shown here is derived from an EMBL/GenBank/DDBJ whole genome shotgun (WGS) entry which is preliminary data.</text>
</comment>
<organism evidence="2 3">
    <name type="scientific">Mucilaginibacter corticis</name>
    <dbReference type="NCBI Taxonomy" id="2597670"/>
    <lineage>
        <taxon>Bacteria</taxon>
        <taxon>Pseudomonadati</taxon>
        <taxon>Bacteroidota</taxon>
        <taxon>Sphingobacteriia</taxon>
        <taxon>Sphingobacteriales</taxon>
        <taxon>Sphingobacteriaceae</taxon>
        <taxon>Mucilaginibacter</taxon>
    </lineage>
</organism>